<keyword evidence="5 6" id="KW-0732">Signal</keyword>
<dbReference type="AlphaFoldDB" id="A0A6D2KMJ1"/>
<keyword evidence="3 6" id="KW-0713">Self-incompatibility</keyword>
<gene>
    <name evidence="7" type="ORF">MERR_LOCUS36676</name>
</gene>
<name>A0A6D2KMJ1_9BRAS</name>
<protein>
    <recommendedName>
        <fullName evidence="6">S-protein homolog</fullName>
    </recommendedName>
</protein>
<dbReference type="PANTHER" id="PTHR31232">
    <property type="match status" value="1"/>
</dbReference>
<comment type="caution">
    <text evidence="7">The sequence shown here is derived from an EMBL/GenBank/DDBJ whole genome shotgun (WGS) entry which is preliminary data.</text>
</comment>
<dbReference type="OrthoDB" id="1848419at2759"/>
<keyword evidence="8" id="KW-1185">Reference proteome</keyword>
<evidence type="ECO:0000313" key="8">
    <source>
        <dbReference type="Proteomes" id="UP000467841"/>
    </source>
</evidence>
<dbReference type="Pfam" id="PF05938">
    <property type="entry name" value="Self-incomp_S1"/>
    <property type="match status" value="1"/>
</dbReference>
<dbReference type="PANTHER" id="PTHR31232:SF39">
    <property type="entry name" value="S-PROTEIN HOMOLOG-RELATED"/>
    <property type="match status" value="1"/>
</dbReference>
<dbReference type="GO" id="GO:0060320">
    <property type="term" value="P:rejection of self pollen"/>
    <property type="evidence" value="ECO:0007669"/>
    <property type="project" value="UniProtKB-KW"/>
</dbReference>
<evidence type="ECO:0000256" key="6">
    <source>
        <dbReference type="RuleBase" id="RU367044"/>
    </source>
</evidence>
<feature type="signal peptide" evidence="6">
    <location>
        <begin position="1"/>
        <end position="21"/>
    </location>
</feature>
<evidence type="ECO:0000313" key="7">
    <source>
        <dbReference type="EMBL" id="CAA7049441.1"/>
    </source>
</evidence>
<accession>A0A6D2KMJ1</accession>
<dbReference type="InterPro" id="IPR010264">
    <property type="entry name" value="Self-incomp_S1"/>
</dbReference>
<reference evidence="7" key="1">
    <citation type="submission" date="2020-01" db="EMBL/GenBank/DDBJ databases">
        <authorList>
            <person name="Mishra B."/>
        </authorList>
    </citation>
    <scope>NUCLEOTIDE SEQUENCE [LARGE SCALE GENOMIC DNA]</scope>
</reference>
<organism evidence="7 8">
    <name type="scientific">Microthlaspi erraticum</name>
    <dbReference type="NCBI Taxonomy" id="1685480"/>
    <lineage>
        <taxon>Eukaryota</taxon>
        <taxon>Viridiplantae</taxon>
        <taxon>Streptophyta</taxon>
        <taxon>Embryophyta</taxon>
        <taxon>Tracheophyta</taxon>
        <taxon>Spermatophyta</taxon>
        <taxon>Magnoliopsida</taxon>
        <taxon>eudicotyledons</taxon>
        <taxon>Gunneridae</taxon>
        <taxon>Pentapetalae</taxon>
        <taxon>rosids</taxon>
        <taxon>malvids</taxon>
        <taxon>Brassicales</taxon>
        <taxon>Brassicaceae</taxon>
        <taxon>Coluteocarpeae</taxon>
        <taxon>Microthlaspi</taxon>
    </lineage>
</organism>
<feature type="chain" id="PRO_5025705845" description="S-protein homolog" evidence="6">
    <location>
        <begin position="22"/>
        <end position="136"/>
    </location>
</feature>
<comment type="subcellular location">
    <subcellularLocation>
        <location evidence="1 6">Secreted</location>
    </subcellularLocation>
</comment>
<dbReference type="EMBL" id="CACVBM020001418">
    <property type="protein sequence ID" value="CAA7049441.1"/>
    <property type="molecule type" value="Genomic_DNA"/>
</dbReference>
<evidence type="ECO:0000256" key="5">
    <source>
        <dbReference type="ARBA" id="ARBA00022729"/>
    </source>
</evidence>
<comment type="similarity">
    <text evidence="2 6">Belongs to the plant self-incompatibility (S1) protein family.</text>
</comment>
<dbReference type="GO" id="GO:0005576">
    <property type="term" value="C:extracellular region"/>
    <property type="evidence" value="ECO:0007669"/>
    <property type="project" value="UniProtKB-SubCell"/>
</dbReference>
<keyword evidence="4 6" id="KW-0964">Secreted</keyword>
<evidence type="ECO:0000256" key="2">
    <source>
        <dbReference type="ARBA" id="ARBA00005581"/>
    </source>
</evidence>
<evidence type="ECO:0000256" key="4">
    <source>
        <dbReference type="ARBA" id="ARBA00022525"/>
    </source>
</evidence>
<proteinExistence type="inferred from homology"/>
<dbReference type="Proteomes" id="UP000467841">
    <property type="component" value="Unassembled WGS sequence"/>
</dbReference>
<evidence type="ECO:0000256" key="3">
    <source>
        <dbReference type="ARBA" id="ARBA00022471"/>
    </source>
</evidence>
<sequence>MNLVYVFLSLIIALHFTPNEAKCHKNTVAFQNNLTLSRSTLKVHCKSKDDDLGDHFVKFQDVAYNFSFHDNVILITRFKCTLWKGANLEYHKFFQAYEGDPYCRCGAMYTWEARDDAIYFSTKGTVEKLMYSWIKD</sequence>
<evidence type="ECO:0000256" key="1">
    <source>
        <dbReference type="ARBA" id="ARBA00004613"/>
    </source>
</evidence>